<dbReference type="InterPro" id="IPR039424">
    <property type="entry name" value="SBP_5"/>
</dbReference>
<accession>A0A1G8RBJ3</accession>
<evidence type="ECO:0000256" key="2">
    <source>
        <dbReference type="ARBA" id="ARBA00005695"/>
    </source>
</evidence>
<dbReference type="InterPro" id="IPR000914">
    <property type="entry name" value="SBP_5_dom"/>
</dbReference>
<protein>
    <submittedName>
        <fullName evidence="6">Peptide/nickel transport system substrate-binding protein</fullName>
    </submittedName>
</protein>
<dbReference type="PROSITE" id="PS51257">
    <property type="entry name" value="PROKAR_LIPOPROTEIN"/>
    <property type="match status" value="1"/>
</dbReference>
<evidence type="ECO:0000259" key="5">
    <source>
        <dbReference type="Pfam" id="PF00496"/>
    </source>
</evidence>
<evidence type="ECO:0000256" key="4">
    <source>
        <dbReference type="SAM" id="SignalP"/>
    </source>
</evidence>
<comment type="subcellular location">
    <subcellularLocation>
        <location evidence="1">Cell membrane</location>
        <topology evidence="1">Lipid-anchor</topology>
    </subcellularLocation>
</comment>
<dbReference type="PIRSF" id="PIRSF002741">
    <property type="entry name" value="MppA"/>
    <property type="match status" value="1"/>
</dbReference>
<dbReference type="PANTHER" id="PTHR30290:SF64">
    <property type="entry name" value="ABC TRANSPORTER PERIPLASMIC BINDING PROTEIN"/>
    <property type="match status" value="1"/>
</dbReference>
<dbReference type="InterPro" id="IPR030678">
    <property type="entry name" value="Peptide/Ni-bd"/>
</dbReference>
<feature type="signal peptide" evidence="4">
    <location>
        <begin position="1"/>
        <end position="31"/>
    </location>
</feature>
<dbReference type="InterPro" id="IPR023765">
    <property type="entry name" value="SBP_5_CS"/>
</dbReference>
<dbReference type="EMBL" id="FNEI01000007">
    <property type="protein sequence ID" value="SDJ14328.1"/>
    <property type="molecule type" value="Genomic_DNA"/>
</dbReference>
<evidence type="ECO:0000256" key="1">
    <source>
        <dbReference type="ARBA" id="ARBA00004193"/>
    </source>
</evidence>
<dbReference type="Pfam" id="PF00496">
    <property type="entry name" value="SBP_bac_5"/>
    <property type="match status" value="1"/>
</dbReference>
<keyword evidence="7" id="KW-1185">Reference proteome</keyword>
<keyword evidence="3 4" id="KW-0732">Signal</keyword>
<reference evidence="7" key="1">
    <citation type="submission" date="2016-10" db="EMBL/GenBank/DDBJ databases">
        <authorList>
            <person name="Varghese N."/>
            <person name="Submissions S."/>
        </authorList>
    </citation>
    <scope>NUCLEOTIDE SEQUENCE [LARGE SCALE GENOMIC DNA]</scope>
    <source>
        <strain evidence="7">CGMCC 1.10783</strain>
    </source>
</reference>
<comment type="similarity">
    <text evidence="2">Belongs to the bacterial solute-binding protein 5 family.</text>
</comment>
<dbReference type="PROSITE" id="PS01040">
    <property type="entry name" value="SBP_BACTERIAL_5"/>
    <property type="match status" value="1"/>
</dbReference>
<evidence type="ECO:0000313" key="6">
    <source>
        <dbReference type="EMBL" id="SDJ14328.1"/>
    </source>
</evidence>
<dbReference type="GO" id="GO:0043190">
    <property type="term" value="C:ATP-binding cassette (ABC) transporter complex"/>
    <property type="evidence" value="ECO:0007669"/>
    <property type="project" value="InterPro"/>
</dbReference>
<organism evidence="6 7">
    <name type="scientific">Arthrobacter cupressi</name>
    <dbReference type="NCBI Taxonomy" id="1045773"/>
    <lineage>
        <taxon>Bacteria</taxon>
        <taxon>Bacillati</taxon>
        <taxon>Actinomycetota</taxon>
        <taxon>Actinomycetes</taxon>
        <taxon>Micrococcales</taxon>
        <taxon>Micrococcaceae</taxon>
        <taxon>Arthrobacter</taxon>
    </lineage>
</organism>
<sequence>MTQSRFLRSARITAAGLAVGALLLTGCSATANKPADSSSSSANQNALLTIPREDMGTFIRNFNPFAPTVNPMVQQSIYESLLIFNPAKGDTTPWLATEWDVAKDGKSITFTLRDGVKWSDGKPLVAEDVAYTFQLQKKIKGGFEYLKAVTPEGTNKVTFTFNTPWSPALYDVGQLTILPKHIWSALKDPEKDTNAKPVGTGPYTEVESFQAQSFVLKKNPNYWQPEKQKIAGIKMLAFAGNDGANLAAANGDVDWAPQFIPNIEKTFVAKDKEHRNYWFPPTGAMINWQLNTTKAPFHDPAVRKALSMAVDRDQVTKIGMSGYAQPADCTGLSGNYDSWKNPAVKDNCSWTKLNVEEANKLLDEAGYAKGADGKRTLKDGKPFEFKISVGASSSDWLSVANVISQNLQAVGVTAKVDSPDWAAVVAGYEQGTFDSGIVWSANDPSPYKYFNTSMGSATVKPVGTKTFDNYHRFGDPKADALLKEFVAAGDEAKQKDIAYKLQEEYNDAAPLVPLFSGPEWGAYNDTRFTGWPTQDNPYATLSVRAPTTVLVLTTLEPRK</sequence>
<dbReference type="GO" id="GO:0030288">
    <property type="term" value="C:outer membrane-bounded periplasmic space"/>
    <property type="evidence" value="ECO:0007669"/>
    <property type="project" value="TreeGrafter"/>
</dbReference>
<dbReference type="Gene3D" id="3.10.105.10">
    <property type="entry name" value="Dipeptide-binding Protein, Domain 3"/>
    <property type="match status" value="1"/>
</dbReference>
<proteinExistence type="inferred from homology"/>
<feature type="chain" id="PRO_5010201470" evidence="4">
    <location>
        <begin position="32"/>
        <end position="559"/>
    </location>
</feature>
<name>A0A1G8RBJ3_9MICC</name>
<dbReference type="STRING" id="1045773.SAMN05216555_107153"/>
<dbReference type="GO" id="GO:1904680">
    <property type="term" value="F:peptide transmembrane transporter activity"/>
    <property type="evidence" value="ECO:0007669"/>
    <property type="project" value="TreeGrafter"/>
</dbReference>
<dbReference type="Proteomes" id="UP000182130">
    <property type="component" value="Unassembled WGS sequence"/>
</dbReference>
<dbReference type="OrthoDB" id="9764591at2"/>
<dbReference type="GO" id="GO:0015833">
    <property type="term" value="P:peptide transport"/>
    <property type="evidence" value="ECO:0007669"/>
    <property type="project" value="TreeGrafter"/>
</dbReference>
<dbReference type="PANTHER" id="PTHR30290">
    <property type="entry name" value="PERIPLASMIC BINDING COMPONENT OF ABC TRANSPORTER"/>
    <property type="match status" value="1"/>
</dbReference>
<gene>
    <name evidence="6" type="ORF">SAMN05216555_107153</name>
</gene>
<dbReference type="RefSeq" id="WP_074588977.1">
    <property type="nucleotide sequence ID" value="NZ_FNEI01000007.1"/>
</dbReference>
<evidence type="ECO:0000313" key="7">
    <source>
        <dbReference type="Proteomes" id="UP000182130"/>
    </source>
</evidence>
<dbReference type="GO" id="GO:0042884">
    <property type="term" value="P:microcin transport"/>
    <property type="evidence" value="ECO:0007669"/>
    <property type="project" value="TreeGrafter"/>
</dbReference>
<dbReference type="Gene3D" id="3.40.190.10">
    <property type="entry name" value="Periplasmic binding protein-like II"/>
    <property type="match status" value="1"/>
</dbReference>
<dbReference type="Gene3D" id="3.90.76.10">
    <property type="entry name" value="Dipeptide-binding Protein, Domain 1"/>
    <property type="match status" value="1"/>
</dbReference>
<evidence type="ECO:0000256" key="3">
    <source>
        <dbReference type="ARBA" id="ARBA00022729"/>
    </source>
</evidence>
<feature type="domain" description="Solute-binding protein family 5" evidence="5">
    <location>
        <begin position="92"/>
        <end position="457"/>
    </location>
</feature>
<dbReference type="AlphaFoldDB" id="A0A1G8RBJ3"/>
<dbReference type="SUPFAM" id="SSF53850">
    <property type="entry name" value="Periplasmic binding protein-like II"/>
    <property type="match status" value="1"/>
</dbReference>
<dbReference type="CDD" id="cd08509">
    <property type="entry name" value="PBP2_TmCBP_oligosaccharides_like"/>
    <property type="match status" value="1"/>
</dbReference>